<name>A0A1L4BV10_9GAMM</name>
<protein>
    <recommendedName>
        <fullName evidence="4">DUF3568 domain-containing protein</fullName>
    </recommendedName>
</protein>
<proteinExistence type="predicted"/>
<organism evidence="2 3">
    <name type="scientific">Francisella uliginis</name>
    <dbReference type="NCBI Taxonomy" id="573570"/>
    <lineage>
        <taxon>Bacteria</taxon>
        <taxon>Pseudomonadati</taxon>
        <taxon>Pseudomonadota</taxon>
        <taxon>Gammaproteobacteria</taxon>
        <taxon>Thiotrichales</taxon>
        <taxon>Francisellaceae</taxon>
        <taxon>Francisella</taxon>
    </lineage>
</organism>
<feature type="chain" id="PRO_5013267472" description="DUF3568 domain-containing protein" evidence="1">
    <location>
        <begin position="26"/>
        <end position="143"/>
    </location>
</feature>
<dbReference type="Proteomes" id="UP000184222">
    <property type="component" value="Chromosome"/>
</dbReference>
<evidence type="ECO:0000313" key="2">
    <source>
        <dbReference type="EMBL" id="API87673.1"/>
    </source>
</evidence>
<accession>A0A1L4BV10</accession>
<dbReference type="KEGG" id="frx:F7310_10060"/>
<evidence type="ECO:0000313" key="3">
    <source>
        <dbReference type="Proteomes" id="UP000184222"/>
    </source>
</evidence>
<evidence type="ECO:0008006" key="4">
    <source>
        <dbReference type="Google" id="ProtNLM"/>
    </source>
</evidence>
<dbReference type="AlphaFoldDB" id="A0A1L4BV10"/>
<evidence type="ECO:0000256" key="1">
    <source>
        <dbReference type="SAM" id="SignalP"/>
    </source>
</evidence>
<dbReference type="InterPro" id="IPR021952">
    <property type="entry name" value="Flpp3-like"/>
</dbReference>
<dbReference type="PROSITE" id="PS51257">
    <property type="entry name" value="PROKAR_LIPOPROTEIN"/>
    <property type="match status" value="1"/>
</dbReference>
<dbReference type="EMBL" id="CP016796">
    <property type="protein sequence ID" value="API87673.1"/>
    <property type="molecule type" value="Genomic_DNA"/>
</dbReference>
<reference evidence="2 3" key="1">
    <citation type="journal article" date="2016" name="Appl. Environ. Microbiol.">
        <title>Whole genome relationships among Francisella bacteria of diverse origin define new species and provide specific regions for detection.</title>
        <authorList>
            <person name="Challacombe J.F."/>
            <person name="Petersen J.M."/>
            <person name="Gallegos-Graves V."/>
            <person name="Hodge D."/>
            <person name="Pillai S."/>
            <person name="Kuske C.R."/>
        </authorList>
    </citation>
    <scope>NUCLEOTIDE SEQUENCE [LARGE SCALE GENOMIC DNA]</scope>
    <source>
        <strain evidence="3">TX07-7310</strain>
    </source>
</reference>
<gene>
    <name evidence="2" type="ORF">F7310_10060</name>
</gene>
<dbReference type="OrthoDB" id="5604616at2"/>
<dbReference type="Pfam" id="PF12092">
    <property type="entry name" value="DUF3568"/>
    <property type="match status" value="1"/>
</dbReference>
<feature type="signal peptide" evidence="1">
    <location>
        <begin position="1"/>
        <end position="25"/>
    </location>
</feature>
<sequence length="143" mass="15561">MKKIKILLCAIVISLLVGCSTTQMAITGLVLAGTAVGYLAYNWMKDPDASNAYAKSPEAVTKAVKETLSENQYSIIKTDDNNKDNTYMIEAENTQGKKVNIAISPVENNQNEAKVYIKGATHDGVTKAESQILMNSISAKLMW</sequence>
<dbReference type="RefSeq" id="WP_072713450.1">
    <property type="nucleotide sequence ID" value="NZ_CP016796.1"/>
</dbReference>
<keyword evidence="1" id="KW-0732">Signal</keyword>
<keyword evidence="3" id="KW-1185">Reference proteome</keyword>